<reference evidence="3" key="1">
    <citation type="submission" date="2025-05" db="UniProtKB">
        <authorList>
            <consortium name="EnsemblMetazoa"/>
        </authorList>
    </citation>
    <scope>IDENTIFICATION</scope>
</reference>
<feature type="region of interest" description="Disordered" evidence="1">
    <location>
        <begin position="131"/>
        <end position="157"/>
    </location>
</feature>
<dbReference type="EnsemblMetazoa" id="XM_050661792.1">
    <property type="protein sequence ID" value="XP_050517749.1"/>
    <property type="gene ID" value="LOC126892292"/>
</dbReference>
<protein>
    <recommendedName>
        <fullName evidence="2">PiggyBac transposable element-derived protein domain-containing protein</fullName>
    </recommendedName>
</protein>
<dbReference type="RefSeq" id="XP_050517749.1">
    <property type="nucleotide sequence ID" value="XM_050661792.1"/>
</dbReference>
<evidence type="ECO:0000313" key="3">
    <source>
        <dbReference type="EnsemblMetazoa" id="XP_050517749.1"/>
    </source>
</evidence>
<sequence>MEINHEYNSLCNVQCKMEIEADESNCEYIPDLVKNEFEEDKPDLICLQTNIDISIDSNILLRESHSDLIEVIKSEDDISLPCSKNVEYKQIGIGEKSNVAEQILNSEHGWLEEDKNDVSDVDSVSENEYLVSEHDSESELSENGESRIDESHNGEDNSRYMFGKNRFRWCRSEVQPVSSTKNQNITKVPLLKSTAQNLGEEADAISVWGLLFTDDMLLHIVEWTNFKIRAVRLKYKHKYLYLKDTDLIELKAFLGLLIFTSIFNSNHENIETIFATDGTGRDIFRAVMSVKRFALLLSTLRFDNLEDRNERKKMDPVAPIGQIFRSFIRNVQSVYELGQSVTVDEMVVNFRGKVRFKMYMPNASSKYGIKIMALADSGSGYLYNAYIYSGKDCDGIGIPEEYKELSKPTQSVVRLVEPIFGTNRNVTADNWFSSIELINVLQKNKLTYVGAMHKNKQEIPRQLLPNRTKKIGSAIYGFCEECTIISYVEKKNKAKILISSMHGRNSTDPITKKPEILSFYNSTKGGVDIIDKNCRKNSSSRRTCRWPLAIFFRILDISVLNSYILHQCFKGNKKVPLQVFAKNLAEQLVREHLERRLINLRISRELRGTIARILGKSEVIVVNENVNLVLNKRKGCFLCHSSTHRMTKYLCAQCHKPVCLQCSKPTCSTCLYNNM</sequence>
<dbReference type="Proteomes" id="UP001652700">
    <property type="component" value="Unplaced"/>
</dbReference>
<proteinExistence type="predicted"/>
<evidence type="ECO:0000259" key="2">
    <source>
        <dbReference type="Pfam" id="PF13843"/>
    </source>
</evidence>
<evidence type="ECO:0000256" key="1">
    <source>
        <dbReference type="SAM" id="MobiDB-lite"/>
    </source>
</evidence>
<feature type="domain" description="PiggyBac transposable element-derived protein" evidence="2">
    <location>
        <begin position="206"/>
        <end position="563"/>
    </location>
</feature>
<dbReference type="GeneID" id="126892292"/>
<keyword evidence="4" id="KW-1185">Reference proteome</keyword>
<dbReference type="PANTHER" id="PTHR46599:SF6">
    <property type="entry name" value="DUAL SPECIFICITY PHOSPHATASE 26"/>
    <property type="match status" value="1"/>
</dbReference>
<organism evidence="3 4">
    <name type="scientific">Diabrotica virgifera virgifera</name>
    <name type="common">western corn rootworm</name>
    <dbReference type="NCBI Taxonomy" id="50390"/>
    <lineage>
        <taxon>Eukaryota</taxon>
        <taxon>Metazoa</taxon>
        <taxon>Ecdysozoa</taxon>
        <taxon>Arthropoda</taxon>
        <taxon>Hexapoda</taxon>
        <taxon>Insecta</taxon>
        <taxon>Pterygota</taxon>
        <taxon>Neoptera</taxon>
        <taxon>Endopterygota</taxon>
        <taxon>Coleoptera</taxon>
        <taxon>Polyphaga</taxon>
        <taxon>Cucujiformia</taxon>
        <taxon>Chrysomeloidea</taxon>
        <taxon>Chrysomelidae</taxon>
        <taxon>Galerucinae</taxon>
        <taxon>Diabroticina</taxon>
        <taxon>Diabroticites</taxon>
        <taxon>Diabrotica</taxon>
    </lineage>
</organism>
<dbReference type="Pfam" id="PF13843">
    <property type="entry name" value="DDE_Tnp_1_7"/>
    <property type="match status" value="1"/>
</dbReference>
<dbReference type="PANTHER" id="PTHR46599">
    <property type="entry name" value="PIGGYBAC TRANSPOSABLE ELEMENT-DERIVED PROTEIN 4"/>
    <property type="match status" value="1"/>
</dbReference>
<dbReference type="InterPro" id="IPR029526">
    <property type="entry name" value="PGBD"/>
</dbReference>
<evidence type="ECO:0000313" key="4">
    <source>
        <dbReference type="Proteomes" id="UP001652700"/>
    </source>
</evidence>
<accession>A0ABM5L5N5</accession>
<name>A0ABM5L5N5_DIAVI</name>
<feature type="compositionally biased region" description="Basic and acidic residues" evidence="1">
    <location>
        <begin position="144"/>
        <end position="157"/>
    </location>
</feature>